<dbReference type="InterPro" id="IPR016222">
    <property type="entry name" value="G3P_O-acylTrfase_chlp"/>
</dbReference>
<feature type="region of interest" description="Disordered" evidence="11">
    <location>
        <begin position="41"/>
        <end position="71"/>
    </location>
</feature>
<evidence type="ECO:0000256" key="1">
    <source>
        <dbReference type="ARBA" id="ARBA00004765"/>
    </source>
</evidence>
<feature type="region of interest" description="Disordered" evidence="11">
    <location>
        <begin position="85"/>
        <end position="104"/>
    </location>
</feature>
<proteinExistence type="inferred from homology"/>
<evidence type="ECO:0000259" key="12">
    <source>
        <dbReference type="Pfam" id="PF14829"/>
    </source>
</evidence>
<sequence length="373" mass="40262">MAGVLWALLSVDRVGPTGACLRMWEEEESFIDPTIYSDSDSKKAIASHEPSPFTSPLSAPNKGNEGKSPPTHSLITFFPAPLAPSAAGGTEAHARSPSPSAHPMALSQFQLQLPPSPSASPFDDIIHPSILPSFLSPPLLSLPPPSQHLISSHFPLSTIMWSSSNFSSSPLHALLASSATSRSLARVSFHPSSLNLSSRLSSLASSAPPSSWISSARLAAGARRSACPCVLYSFRIKGMAELVQDKDATVTASGSGDDPEKSNEEVKHSRTFIEARSEEELLSGIRKEAKVGTLSPNMAAAMEELFHNYKNAVLQSGIPNVDEVVLSNMSVCLDRVLLDVEEPFVFSPYHKALRKPFDYYMFGQNYIRPLIDF</sequence>
<keyword evidence="8" id="KW-0594">Phospholipid biosynthesis</keyword>
<feature type="non-terminal residue" evidence="13">
    <location>
        <position position="373"/>
    </location>
</feature>
<dbReference type="PANTHER" id="PTHR35695:SF1">
    <property type="entry name" value="GLYCEROL-3-PHOSPHATE ACYLTRANSFERASE, CHLOROPLASTIC"/>
    <property type="match status" value="1"/>
</dbReference>
<keyword evidence="10" id="KW-0012">Acyltransferase</keyword>
<dbReference type="PANTHER" id="PTHR35695">
    <property type="entry name" value="GLYCEROL-3-PHOSPHATE ACYLTRANSFERASE, CHLOROPLASTIC"/>
    <property type="match status" value="1"/>
</dbReference>
<dbReference type="EC" id="2.3.1.15" evidence="4"/>
<evidence type="ECO:0000256" key="9">
    <source>
        <dbReference type="ARBA" id="ARBA00023264"/>
    </source>
</evidence>
<protein>
    <recommendedName>
        <fullName evidence="4">glycerol-3-phosphate 1-O-acyltransferase</fullName>
        <ecNumber evidence="4">2.3.1.15</ecNumber>
    </recommendedName>
</protein>
<dbReference type="AlphaFoldDB" id="A0A2I0IN06"/>
<evidence type="ECO:0000256" key="11">
    <source>
        <dbReference type="SAM" id="MobiDB-lite"/>
    </source>
</evidence>
<evidence type="ECO:0000256" key="10">
    <source>
        <dbReference type="ARBA" id="ARBA00023315"/>
    </source>
</evidence>
<accession>A0A2I0IN06</accession>
<keyword evidence="9" id="KW-1208">Phospholipid metabolism</keyword>
<dbReference type="UniPathway" id="UPA00557">
    <property type="reaction ID" value="UER00612"/>
</dbReference>
<evidence type="ECO:0000256" key="7">
    <source>
        <dbReference type="ARBA" id="ARBA00023098"/>
    </source>
</evidence>
<dbReference type="Gene3D" id="1.10.1200.50">
    <property type="entry name" value="Glycerol-3-phosphate acyltransferase, alpha helical bundle, N-terminal"/>
    <property type="match status" value="1"/>
</dbReference>
<organism evidence="13 14">
    <name type="scientific">Punica granatum</name>
    <name type="common">Pomegranate</name>
    <dbReference type="NCBI Taxonomy" id="22663"/>
    <lineage>
        <taxon>Eukaryota</taxon>
        <taxon>Viridiplantae</taxon>
        <taxon>Streptophyta</taxon>
        <taxon>Embryophyta</taxon>
        <taxon>Tracheophyta</taxon>
        <taxon>Spermatophyta</taxon>
        <taxon>Magnoliopsida</taxon>
        <taxon>eudicotyledons</taxon>
        <taxon>Gunneridae</taxon>
        <taxon>Pentapetalae</taxon>
        <taxon>rosids</taxon>
        <taxon>malvids</taxon>
        <taxon>Myrtales</taxon>
        <taxon>Lythraceae</taxon>
        <taxon>Punica</taxon>
    </lineage>
</organism>
<keyword evidence="6" id="KW-0808">Transferase</keyword>
<comment type="caution">
    <text evidence="13">The sequence shown here is derived from an EMBL/GenBank/DDBJ whole genome shotgun (WGS) entry which is preliminary data.</text>
</comment>
<dbReference type="Proteomes" id="UP000233551">
    <property type="component" value="Unassembled WGS sequence"/>
</dbReference>
<evidence type="ECO:0000256" key="8">
    <source>
        <dbReference type="ARBA" id="ARBA00023209"/>
    </source>
</evidence>
<dbReference type="GO" id="GO:0016024">
    <property type="term" value="P:CDP-diacylglycerol biosynthetic process"/>
    <property type="evidence" value="ECO:0007669"/>
    <property type="project" value="UniProtKB-UniPathway"/>
</dbReference>
<keyword evidence="7" id="KW-0443">Lipid metabolism</keyword>
<feature type="compositionally biased region" description="Basic and acidic residues" evidence="11">
    <location>
        <begin position="258"/>
        <end position="269"/>
    </location>
</feature>
<reference evidence="13 14" key="1">
    <citation type="submission" date="2017-11" db="EMBL/GenBank/DDBJ databases">
        <title>De-novo sequencing of pomegranate (Punica granatum L.) genome.</title>
        <authorList>
            <person name="Akparov Z."/>
            <person name="Amiraslanov A."/>
            <person name="Hajiyeva S."/>
            <person name="Abbasov M."/>
            <person name="Kaur K."/>
            <person name="Hamwieh A."/>
            <person name="Solovyev V."/>
            <person name="Salamov A."/>
            <person name="Braich B."/>
            <person name="Kosarev P."/>
            <person name="Mahmoud A."/>
            <person name="Hajiyev E."/>
            <person name="Babayeva S."/>
            <person name="Izzatullayeva V."/>
            <person name="Mammadov A."/>
            <person name="Mammadov A."/>
            <person name="Sharifova S."/>
            <person name="Ojaghi J."/>
            <person name="Eynullazada K."/>
            <person name="Bayramov B."/>
            <person name="Abdulazimova A."/>
            <person name="Shahmuradov I."/>
        </authorList>
    </citation>
    <scope>NUCLEOTIDE SEQUENCE [LARGE SCALE GENOMIC DNA]</scope>
    <source>
        <strain evidence="14">cv. AG2017</strain>
        <tissue evidence="13">Leaf</tissue>
    </source>
</reference>
<dbReference type="GO" id="GO:0009570">
    <property type="term" value="C:chloroplast stroma"/>
    <property type="evidence" value="ECO:0007669"/>
    <property type="project" value="TreeGrafter"/>
</dbReference>
<evidence type="ECO:0000256" key="3">
    <source>
        <dbReference type="ARBA" id="ARBA00007937"/>
    </source>
</evidence>
<keyword evidence="14" id="KW-1185">Reference proteome</keyword>
<dbReference type="InterPro" id="IPR023083">
    <property type="entry name" value="G3P_O-acylTrfase_N"/>
</dbReference>
<evidence type="ECO:0000256" key="5">
    <source>
        <dbReference type="ARBA" id="ARBA00022516"/>
    </source>
</evidence>
<evidence type="ECO:0000313" key="14">
    <source>
        <dbReference type="Proteomes" id="UP000233551"/>
    </source>
</evidence>
<feature type="region of interest" description="Disordered" evidence="11">
    <location>
        <begin position="249"/>
        <end position="269"/>
    </location>
</feature>
<evidence type="ECO:0000256" key="6">
    <source>
        <dbReference type="ARBA" id="ARBA00022679"/>
    </source>
</evidence>
<comment type="pathway">
    <text evidence="1">Phospholipid metabolism; CDP-diacylglycerol biosynthesis; CDP-diacylglycerol from sn-glycerol 3-phosphate: step 1/3.</text>
</comment>
<dbReference type="Pfam" id="PF14829">
    <property type="entry name" value="GPAT_N"/>
    <property type="match status" value="1"/>
</dbReference>
<evidence type="ECO:0000256" key="2">
    <source>
        <dbReference type="ARBA" id="ARBA00005189"/>
    </source>
</evidence>
<keyword evidence="5" id="KW-0444">Lipid biosynthesis</keyword>
<dbReference type="STRING" id="22663.A0A2I0IN06"/>
<dbReference type="SUPFAM" id="SSF69593">
    <property type="entry name" value="Glycerol-3-phosphate (1)-acyltransferase"/>
    <property type="match status" value="1"/>
</dbReference>
<name>A0A2I0IN06_PUNGR</name>
<comment type="similarity">
    <text evidence="3">Belongs to the GPAT/DAPAT family.</text>
</comment>
<gene>
    <name evidence="13" type="ORF">CRG98_034180</name>
</gene>
<dbReference type="GO" id="GO:0004366">
    <property type="term" value="F:glycerol-3-phosphate O-acyltransferase activity"/>
    <property type="evidence" value="ECO:0007669"/>
    <property type="project" value="UniProtKB-EC"/>
</dbReference>
<dbReference type="GO" id="GO:0006655">
    <property type="term" value="P:phosphatidylglycerol biosynthetic process"/>
    <property type="evidence" value="ECO:0007669"/>
    <property type="project" value="TreeGrafter"/>
</dbReference>
<dbReference type="Gene3D" id="3.40.1130.10">
    <property type="entry name" value="Glycerol-3-phosphate (1)-acyltransferase"/>
    <property type="match status" value="1"/>
</dbReference>
<dbReference type="InterPro" id="IPR038114">
    <property type="entry name" value="GPAT_N_sf"/>
</dbReference>
<dbReference type="EMBL" id="PGOL01002722">
    <property type="protein sequence ID" value="PKI45375.1"/>
    <property type="molecule type" value="Genomic_DNA"/>
</dbReference>
<feature type="domain" description="Glycerol-3-phosphate O-acyltransferase alpha-helical bundle N-terminal" evidence="12">
    <location>
        <begin position="269"/>
        <end position="344"/>
    </location>
</feature>
<evidence type="ECO:0000313" key="13">
    <source>
        <dbReference type="EMBL" id="PKI45375.1"/>
    </source>
</evidence>
<comment type="pathway">
    <text evidence="2">Lipid metabolism.</text>
</comment>
<evidence type="ECO:0000256" key="4">
    <source>
        <dbReference type="ARBA" id="ARBA00013113"/>
    </source>
</evidence>